<feature type="region of interest" description="Disordered" evidence="1">
    <location>
        <begin position="102"/>
        <end position="143"/>
    </location>
</feature>
<evidence type="ECO:0000313" key="2">
    <source>
        <dbReference type="Ensembl" id="ENSELUP00000080075.1"/>
    </source>
</evidence>
<dbReference type="PANTHER" id="PTHR28674:SF1">
    <property type="entry name" value="NOP PROTEIN CHAPERONE 1"/>
    <property type="match status" value="1"/>
</dbReference>
<dbReference type="RefSeq" id="XP_010902656.1">
    <property type="nucleotide sequence ID" value="XM_010904354.4"/>
</dbReference>
<dbReference type="Pfam" id="PF15370">
    <property type="entry name" value="NOPCHAP1"/>
    <property type="match status" value="1"/>
</dbReference>
<keyword evidence="3" id="KW-1185">Reference proteome</keyword>
<reference evidence="2" key="2">
    <citation type="submission" date="2020-02" db="EMBL/GenBank/DDBJ databases">
        <title>Esox lucius (northern pike) genome, fEsoLuc1, primary haplotype.</title>
        <authorList>
            <person name="Myers G."/>
            <person name="Karagic N."/>
            <person name="Meyer A."/>
            <person name="Pippel M."/>
            <person name="Reichard M."/>
            <person name="Winkler S."/>
            <person name="Tracey A."/>
            <person name="Sims Y."/>
            <person name="Howe K."/>
            <person name="Rhie A."/>
            <person name="Formenti G."/>
            <person name="Durbin R."/>
            <person name="Fedrigo O."/>
            <person name="Jarvis E.D."/>
        </authorList>
    </citation>
    <scope>NUCLEOTIDE SEQUENCE [LARGE SCALE GENOMIC DNA]</scope>
</reference>
<dbReference type="PANTHER" id="PTHR28674">
    <property type="entry name" value="SIMILAR TO DNA SEGMENT, CHR 10, WAYNE STATE UNIVERSITY 102,-EXPRESSED"/>
    <property type="match status" value="1"/>
</dbReference>
<sequence length="160" mass="18011">MELHLNNNITSSKDLLACGKGGGLHDKLFIKSRGTKTVRSLQTERIPRSSVLDRLQSFLPQMAQANEKLRLQMEEAPEGHYDIERVEDDEKIIQMDVSLVELSSSDSDSEVESLQDNTSDSEEESEVTEENLKLPGDSQRKKNKLNIQVLETQDLAVVDL</sequence>
<dbReference type="Bgee" id="ENSELUG00000025030">
    <property type="expression patterns" value="Expressed in embryo and 14 other cell types or tissues"/>
</dbReference>
<protein>
    <submittedName>
        <fullName evidence="2">Uncharacterized protein</fullName>
    </submittedName>
</protein>
<dbReference type="OMA" id="VCIKMEL"/>
<name>A0A6Q2ZQY9_ESOLU</name>
<dbReference type="KEGG" id="els:105030470"/>
<organism evidence="2 3">
    <name type="scientific">Esox lucius</name>
    <name type="common">Northern pike</name>
    <dbReference type="NCBI Taxonomy" id="8010"/>
    <lineage>
        <taxon>Eukaryota</taxon>
        <taxon>Metazoa</taxon>
        <taxon>Chordata</taxon>
        <taxon>Craniata</taxon>
        <taxon>Vertebrata</taxon>
        <taxon>Euteleostomi</taxon>
        <taxon>Actinopterygii</taxon>
        <taxon>Neopterygii</taxon>
        <taxon>Teleostei</taxon>
        <taxon>Protacanthopterygii</taxon>
        <taxon>Esociformes</taxon>
        <taxon>Esocidae</taxon>
        <taxon>Esox</taxon>
    </lineage>
</organism>
<reference evidence="2" key="3">
    <citation type="submission" date="2025-08" db="UniProtKB">
        <authorList>
            <consortium name="Ensembl"/>
        </authorList>
    </citation>
    <scope>IDENTIFICATION</scope>
</reference>
<accession>A0A6Q2ZQY9</accession>
<dbReference type="InterPro" id="IPR027921">
    <property type="entry name" value="NOPCHAP1"/>
</dbReference>
<dbReference type="AlphaFoldDB" id="A0A6Q2ZQY9"/>
<dbReference type="OrthoDB" id="1112980at2759"/>
<dbReference type="InParanoid" id="A0A6Q2ZQY9"/>
<dbReference type="GeneTree" id="ENSGT00940000165155"/>
<dbReference type="GO" id="GO:0000492">
    <property type="term" value="P:box C/D snoRNP assembly"/>
    <property type="evidence" value="ECO:0007669"/>
    <property type="project" value="InterPro"/>
</dbReference>
<reference evidence="2" key="4">
    <citation type="submission" date="2025-09" db="UniProtKB">
        <authorList>
            <consortium name="Ensembl"/>
        </authorList>
    </citation>
    <scope>IDENTIFICATION</scope>
</reference>
<dbReference type="Proteomes" id="UP000265140">
    <property type="component" value="Chromosome 23"/>
</dbReference>
<reference evidence="3" key="1">
    <citation type="journal article" date="2014" name="PLoS ONE">
        <title>The genome and linkage map of the northern pike (Esox lucius): conserved synteny revealed between the salmonid sister group and the Neoteleostei.</title>
        <authorList>
            <person name="Rondeau E.B."/>
            <person name="Minkley D.R."/>
            <person name="Leong J.S."/>
            <person name="Messmer A.M."/>
            <person name="Jantzen J.R."/>
            <person name="von Schalburg K.R."/>
            <person name="Lemon C."/>
            <person name="Bird N.H."/>
            <person name="Koop B.F."/>
        </authorList>
    </citation>
    <scope>NUCLEOTIDE SEQUENCE</scope>
</reference>
<evidence type="ECO:0000313" key="3">
    <source>
        <dbReference type="Proteomes" id="UP000265140"/>
    </source>
</evidence>
<proteinExistence type="predicted"/>
<evidence type="ECO:0000256" key="1">
    <source>
        <dbReference type="SAM" id="MobiDB-lite"/>
    </source>
</evidence>
<feature type="compositionally biased region" description="Acidic residues" evidence="1">
    <location>
        <begin position="107"/>
        <end position="129"/>
    </location>
</feature>
<dbReference type="Ensembl" id="ENSELUT00000067487.2">
    <property type="protein sequence ID" value="ENSELUP00000080075.1"/>
    <property type="gene ID" value="ENSELUG00000025030.2"/>
</dbReference>
<dbReference type="GeneID" id="105030470"/>
<dbReference type="CTD" id="121053"/>
<dbReference type="GO" id="GO:0062064">
    <property type="term" value="F:box C/D methylation guide snoRNP complex binding"/>
    <property type="evidence" value="ECO:0007669"/>
    <property type="project" value="TreeGrafter"/>
</dbReference>